<feature type="domain" description="N-acetyltransferase" evidence="3">
    <location>
        <begin position="157"/>
        <end position="326"/>
    </location>
</feature>
<evidence type="ECO:0000259" key="3">
    <source>
        <dbReference type="PROSITE" id="PS51186"/>
    </source>
</evidence>
<keyword evidence="2" id="KW-0472">Membrane</keyword>
<name>A0A4Q2DRW1_9AGAR</name>
<dbReference type="GO" id="GO:0008080">
    <property type="term" value="F:N-acetyltransferase activity"/>
    <property type="evidence" value="ECO:0007669"/>
    <property type="project" value="InterPro"/>
</dbReference>
<dbReference type="PANTHER" id="PTHR13947:SF37">
    <property type="entry name" value="LD18367P"/>
    <property type="match status" value="1"/>
</dbReference>
<dbReference type="InterPro" id="IPR016181">
    <property type="entry name" value="Acyl_CoA_acyltransferase"/>
</dbReference>
<dbReference type="PANTHER" id="PTHR13947">
    <property type="entry name" value="GNAT FAMILY N-ACETYLTRANSFERASE"/>
    <property type="match status" value="1"/>
</dbReference>
<dbReference type="InterPro" id="IPR000182">
    <property type="entry name" value="GNAT_dom"/>
</dbReference>
<dbReference type="SUPFAM" id="SSF55729">
    <property type="entry name" value="Acyl-CoA N-acyltransferases (Nat)"/>
    <property type="match status" value="1"/>
</dbReference>
<keyword evidence="5" id="KW-1185">Reference proteome</keyword>
<gene>
    <name evidence="4" type="ORF">EST38_g2673</name>
</gene>
<dbReference type="Pfam" id="PF13508">
    <property type="entry name" value="Acetyltransf_7"/>
    <property type="match status" value="1"/>
</dbReference>
<dbReference type="PROSITE" id="PS51186">
    <property type="entry name" value="GNAT"/>
    <property type="match status" value="1"/>
</dbReference>
<feature type="transmembrane region" description="Helical" evidence="2">
    <location>
        <begin position="84"/>
        <end position="103"/>
    </location>
</feature>
<dbReference type="InterPro" id="IPR050769">
    <property type="entry name" value="NAT_camello-type"/>
</dbReference>
<evidence type="ECO:0000256" key="2">
    <source>
        <dbReference type="SAM" id="Phobius"/>
    </source>
</evidence>
<evidence type="ECO:0000313" key="4">
    <source>
        <dbReference type="EMBL" id="RXW23190.1"/>
    </source>
</evidence>
<proteinExistence type="predicted"/>
<dbReference type="STRING" id="2316362.A0A4Q2DRW1"/>
<evidence type="ECO:0000256" key="1">
    <source>
        <dbReference type="ARBA" id="ARBA00022679"/>
    </source>
</evidence>
<sequence length="343" mass="38079">MANPPTPIVLDPKPKSFADTKPEDLELFKLREKIDVDKCTIRIRPFQPEDAEQVRELFWVGLTVGSPSARGAALRGSFMRPNSIILYSLFLFGLYLAIISSPRSPPRYAAILNLPFEPGSEDVAKSVFCRRLIGIILSIVSVALFIAHRYHLGKAFINLASFELNCPDLMNIAQHYGVPHAIDEKDGMEGQKFDSRERHTGVTGGKSPACGFWVAELLAPDDGKPTGIVVGSVGLDNTAIPDDPTTAQLRRMSVHPSLQRRGIGRRLISQALSHASLLHPDGLRIKAVELVTTGFQPSAVGIYESFGWKRVKTDLGAPGRWWLDWYCVHYRVELGSRYYDRVA</sequence>
<organism evidence="4 5">
    <name type="scientific">Candolleomyces aberdarensis</name>
    <dbReference type="NCBI Taxonomy" id="2316362"/>
    <lineage>
        <taxon>Eukaryota</taxon>
        <taxon>Fungi</taxon>
        <taxon>Dikarya</taxon>
        <taxon>Basidiomycota</taxon>
        <taxon>Agaricomycotina</taxon>
        <taxon>Agaricomycetes</taxon>
        <taxon>Agaricomycetidae</taxon>
        <taxon>Agaricales</taxon>
        <taxon>Agaricineae</taxon>
        <taxon>Psathyrellaceae</taxon>
        <taxon>Candolleomyces</taxon>
    </lineage>
</organism>
<protein>
    <recommendedName>
        <fullName evidence="3">N-acetyltransferase domain-containing protein</fullName>
    </recommendedName>
</protein>
<keyword evidence="1" id="KW-0808">Transferase</keyword>
<dbReference type="EMBL" id="SDEE01000049">
    <property type="protein sequence ID" value="RXW23190.1"/>
    <property type="molecule type" value="Genomic_DNA"/>
</dbReference>
<dbReference type="CDD" id="cd04301">
    <property type="entry name" value="NAT_SF"/>
    <property type="match status" value="1"/>
</dbReference>
<accession>A0A4Q2DRW1</accession>
<dbReference type="Proteomes" id="UP000290288">
    <property type="component" value="Unassembled WGS sequence"/>
</dbReference>
<keyword evidence="2" id="KW-1133">Transmembrane helix</keyword>
<feature type="transmembrane region" description="Helical" evidence="2">
    <location>
        <begin position="123"/>
        <end position="147"/>
    </location>
</feature>
<reference evidence="4 5" key="1">
    <citation type="submission" date="2019-01" db="EMBL/GenBank/DDBJ databases">
        <title>Draft genome sequence of Psathyrella aberdarensis IHI B618.</title>
        <authorList>
            <person name="Buettner E."/>
            <person name="Kellner H."/>
        </authorList>
    </citation>
    <scope>NUCLEOTIDE SEQUENCE [LARGE SCALE GENOMIC DNA]</scope>
    <source>
        <strain evidence="4 5">IHI B618</strain>
    </source>
</reference>
<comment type="caution">
    <text evidence="4">The sequence shown here is derived from an EMBL/GenBank/DDBJ whole genome shotgun (WGS) entry which is preliminary data.</text>
</comment>
<evidence type="ECO:0000313" key="5">
    <source>
        <dbReference type="Proteomes" id="UP000290288"/>
    </source>
</evidence>
<dbReference type="Gene3D" id="3.40.630.30">
    <property type="match status" value="1"/>
</dbReference>
<keyword evidence="2" id="KW-0812">Transmembrane</keyword>
<dbReference type="OrthoDB" id="41532at2759"/>
<dbReference type="AlphaFoldDB" id="A0A4Q2DRW1"/>